<evidence type="ECO:0000256" key="9">
    <source>
        <dbReference type="SAM" id="MobiDB-lite"/>
    </source>
</evidence>
<dbReference type="Pfam" id="PF02518">
    <property type="entry name" value="HATPase_c"/>
    <property type="match status" value="1"/>
</dbReference>
<dbReference type="InterPro" id="IPR036890">
    <property type="entry name" value="HATPase_C_sf"/>
</dbReference>
<evidence type="ECO:0000259" key="11">
    <source>
        <dbReference type="SMART" id="SM00387"/>
    </source>
</evidence>
<feature type="transmembrane region" description="Helical" evidence="10">
    <location>
        <begin position="276"/>
        <end position="301"/>
    </location>
</feature>
<feature type="compositionally biased region" description="Low complexity" evidence="9">
    <location>
        <begin position="401"/>
        <end position="425"/>
    </location>
</feature>
<evidence type="ECO:0000256" key="5">
    <source>
        <dbReference type="ARBA" id="ARBA00022741"/>
    </source>
</evidence>
<keyword evidence="5" id="KW-0547">Nucleotide-binding</keyword>
<dbReference type="GO" id="GO:0000155">
    <property type="term" value="F:phosphorelay sensor kinase activity"/>
    <property type="evidence" value="ECO:0007669"/>
    <property type="project" value="InterPro"/>
</dbReference>
<evidence type="ECO:0000256" key="2">
    <source>
        <dbReference type="ARBA" id="ARBA00012438"/>
    </source>
</evidence>
<evidence type="ECO:0000313" key="13">
    <source>
        <dbReference type="Proteomes" id="UP000317982"/>
    </source>
</evidence>
<organism evidence="12 13">
    <name type="scientific">Cryptosporangium phraense</name>
    <dbReference type="NCBI Taxonomy" id="2593070"/>
    <lineage>
        <taxon>Bacteria</taxon>
        <taxon>Bacillati</taxon>
        <taxon>Actinomycetota</taxon>
        <taxon>Actinomycetes</taxon>
        <taxon>Cryptosporangiales</taxon>
        <taxon>Cryptosporangiaceae</taxon>
        <taxon>Cryptosporangium</taxon>
    </lineage>
</organism>
<dbReference type="EMBL" id="VIRS01000010">
    <property type="protein sequence ID" value="TQS44054.1"/>
    <property type="molecule type" value="Genomic_DNA"/>
</dbReference>
<dbReference type="Gene3D" id="1.20.5.1930">
    <property type="match status" value="1"/>
</dbReference>
<dbReference type="EC" id="2.7.13.3" evidence="2"/>
<keyword evidence="8" id="KW-0902">Two-component regulatory system</keyword>
<feature type="transmembrane region" description="Helical" evidence="10">
    <location>
        <begin position="39"/>
        <end position="59"/>
    </location>
</feature>
<evidence type="ECO:0000256" key="3">
    <source>
        <dbReference type="ARBA" id="ARBA00022553"/>
    </source>
</evidence>
<dbReference type="GO" id="GO:0016020">
    <property type="term" value="C:membrane"/>
    <property type="evidence" value="ECO:0007669"/>
    <property type="project" value="InterPro"/>
</dbReference>
<keyword evidence="4" id="KW-0808">Transferase</keyword>
<dbReference type="InterPro" id="IPR050482">
    <property type="entry name" value="Sensor_HK_TwoCompSys"/>
</dbReference>
<keyword evidence="3" id="KW-0597">Phosphoprotein</keyword>
<evidence type="ECO:0000256" key="8">
    <source>
        <dbReference type="ARBA" id="ARBA00023012"/>
    </source>
</evidence>
<feature type="transmembrane region" description="Helical" evidence="10">
    <location>
        <begin position="66"/>
        <end position="86"/>
    </location>
</feature>
<protein>
    <recommendedName>
        <fullName evidence="2">histidine kinase</fullName>
        <ecNumber evidence="2">2.7.13.3</ecNumber>
    </recommendedName>
</protein>
<name>A0A545ARU1_9ACTN</name>
<dbReference type="Gene3D" id="3.30.565.10">
    <property type="entry name" value="Histidine kinase-like ATPase, C-terminal domain"/>
    <property type="match status" value="1"/>
</dbReference>
<dbReference type="Proteomes" id="UP000317982">
    <property type="component" value="Unassembled WGS sequence"/>
</dbReference>
<keyword evidence="10" id="KW-0812">Transmembrane</keyword>
<dbReference type="GO" id="GO:0046983">
    <property type="term" value="F:protein dimerization activity"/>
    <property type="evidence" value="ECO:0007669"/>
    <property type="project" value="InterPro"/>
</dbReference>
<dbReference type="GO" id="GO:0005524">
    <property type="term" value="F:ATP binding"/>
    <property type="evidence" value="ECO:0007669"/>
    <property type="project" value="UniProtKB-KW"/>
</dbReference>
<feature type="domain" description="Histidine kinase/HSP90-like ATPase" evidence="11">
    <location>
        <begin position="597"/>
        <end position="687"/>
    </location>
</feature>
<keyword evidence="6" id="KW-0418">Kinase</keyword>
<proteinExistence type="predicted"/>
<dbReference type="InterPro" id="IPR003594">
    <property type="entry name" value="HATPase_dom"/>
</dbReference>
<comment type="catalytic activity">
    <reaction evidence="1">
        <text>ATP + protein L-histidine = ADP + protein N-phospho-L-histidine.</text>
        <dbReference type="EC" id="2.7.13.3"/>
    </reaction>
</comment>
<accession>A0A545ARU1</accession>
<evidence type="ECO:0000256" key="1">
    <source>
        <dbReference type="ARBA" id="ARBA00000085"/>
    </source>
</evidence>
<feature type="region of interest" description="Disordered" evidence="9">
    <location>
        <begin position="391"/>
        <end position="428"/>
    </location>
</feature>
<dbReference type="CDD" id="cd16917">
    <property type="entry name" value="HATPase_UhpB-NarQ-NarX-like"/>
    <property type="match status" value="1"/>
</dbReference>
<evidence type="ECO:0000256" key="6">
    <source>
        <dbReference type="ARBA" id="ARBA00022777"/>
    </source>
</evidence>
<dbReference type="PANTHER" id="PTHR24421:SF10">
    <property type="entry name" value="NITRATE_NITRITE SENSOR PROTEIN NARQ"/>
    <property type="match status" value="1"/>
</dbReference>
<evidence type="ECO:0000256" key="10">
    <source>
        <dbReference type="SAM" id="Phobius"/>
    </source>
</evidence>
<reference evidence="12 13" key="1">
    <citation type="submission" date="2019-07" db="EMBL/GenBank/DDBJ databases">
        <title>Cryptosporangium phraense sp. nov., isolated from plant litter.</title>
        <authorList>
            <person name="Suriyachadkun C."/>
        </authorList>
    </citation>
    <scope>NUCLEOTIDE SEQUENCE [LARGE SCALE GENOMIC DNA]</scope>
    <source>
        <strain evidence="12 13">A-T 5661</strain>
    </source>
</reference>
<keyword evidence="10" id="KW-1133">Transmembrane helix</keyword>
<evidence type="ECO:0000256" key="4">
    <source>
        <dbReference type="ARBA" id="ARBA00022679"/>
    </source>
</evidence>
<dbReference type="Pfam" id="PF07730">
    <property type="entry name" value="HisKA_3"/>
    <property type="match status" value="1"/>
</dbReference>
<keyword evidence="10" id="KW-0472">Membrane</keyword>
<sequence length="689" mass="71345">MGALDLRNAAARLAVGGSAVFGAAALLLTLAWHPTPLTVASGLIAATFVPVALVGAAAVRARHGLGWVLLASGVCLPLATGAYRWASAGFATGAPWAQWAPWAGWLDGWPWVPGVALIPTVGLLLFPTGRLPSRWWWPVLVADVGVLVSLTIWTVFGTELIDFPGHANPTALPGAAGAVAEAFVVAIVLVAPLSTLSAIAVTLRYRARRDPAIGLVLPAAWACAAAWWACIVFVSVGGDGADVYAAPLESGGMLAVAITCWIAIRRYGLLDVRTVVGRAAVYAGLTIVVVLVYVGVAAVVGTVAEPAAGPLAVGIAVLVALPGRQLLQHVVNRLVFGYRDDPGGALRRLGERLAGAADAAQMLSGAAQVVRDVLRLQHVAVEVHGRRVAEAGRRPTAAVADPDGNSDGSPDGNSDGSPDGNSDGNSDADEVLELPLVFAGEAIGRLRITSGPERHLTLSERELLTEVSRQVASVAHAVRLGEELSRSRERLVAATEEERRRLRNDLHDGLGPALAGVALGLHRARGKVAADPDAASAQLEQLTAQVRDAVDDVRRLVYGLRPPALDELGLVAAIGEHARALGDVRVVGTVDGDLPAAVEVAAYRIALEAMTNALRHSGARTCRVSLELNGALHVVVEDEGAGLPDGYRAGIGITSMRERAAELGGALTLSRREPSGTTVRAVLPVGGPP</sequence>
<evidence type="ECO:0000256" key="7">
    <source>
        <dbReference type="ARBA" id="ARBA00022840"/>
    </source>
</evidence>
<dbReference type="SUPFAM" id="SSF55874">
    <property type="entry name" value="ATPase domain of HSP90 chaperone/DNA topoisomerase II/histidine kinase"/>
    <property type="match status" value="1"/>
</dbReference>
<dbReference type="SMART" id="SM00387">
    <property type="entry name" value="HATPase_c"/>
    <property type="match status" value="1"/>
</dbReference>
<gene>
    <name evidence="12" type="ORF">FL583_16510</name>
</gene>
<keyword evidence="7" id="KW-0067">ATP-binding</keyword>
<feature type="transmembrane region" description="Helical" evidence="10">
    <location>
        <begin position="12"/>
        <end position="33"/>
    </location>
</feature>
<feature type="transmembrane region" description="Helical" evidence="10">
    <location>
        <begin position="108"/>
        <end position="126"/>
    </location>
</feature>
<dbReference type="OrthoDB" id="227596at2"/>
<keyword evidence="13" id="KW-1185">Reference proteome</keyword>
<dbReference type="PANTHER" id="PTHR24421">
    <property type="entry name" value="NITRATE/NITRITE SENSOR PROTEIN NARX-RELATED"/>
    <property type="match status" value="1"/>
</dbReference>
<comment type="caution">
    <text evidence="12">The sequence shown here is derived from an EMBL/GenBank/DDBJ whole genome shotgun (WGS) entry which is preliminary data.</text>
</comment>
<dbReference type="AlphaFoldDB" id="A0A545ARU1"/>
<feature type="transmembrane region" description="Helical" evidence="10">
    <location>
        <begin position="215"/>
        <end position="237"/>
    </location>
</feature>
<dbReference type="InParanoid" id="A0A545ARU1"/>
<feature type="transmembrane region" description="Helical" evidence="10">
    <location>
        <begin position="135"/>
        <end position="156"/>
    </location>
</feature>
<feature type="transmembrane region" description="Helical" evidence="10">
    <location>
        <begin position="176"/>
        <end position="203"/>
    </location>
</feature>
<feature type="transmembrane region" description="Helical" evidence="10">
    <location>
        <begin position="243"/>
        <end position="264"/>
    </location>
</feature>
<evidence type="ECO:0000313" key="12">
    <source>
        <dbReference type="EMBL" id="TQS44054.1"/>
    </source>
</evidence>
<dbReference type="InterPro" id="IPR011712">
    <property type="entry name" value="Sig_transdc_His_kin_sub3_dim/P"/>
</dbReference>
<dbReference type="RefSeq" id="WP_142705543.1">
    <property type="nucleotide sequence ID" value="NZ_VIRS01000010.1"/>
</dbReference>